<evidence type="ECO:0000256" key="5">
    <source>
        <dbReference type="ARBA" id="ARBA00022989"/>
    </source>
</evidence>
<keyword evidence="6 7" id="KW-0472">Membrane</keyword>
<feature type="transmembrane region" description="Helical" evidence="7">
    <location>
        <begin position="55"/>
        <end position="72"/>
    </location>
</feature>
<dbReference type="OrthoDB" id="9788907at2"/>
<evidence type="ECO:0000256" key="7">
    <source>
        <dbReference type="SAM" id="Phobius"/>
    </source>
</evidence>
<dbReference type="PANTHER" id="PTHR43663">
    <property type="entry name" value="CHROMATE TRANSPORT PROTEIN-RELATED"/>
    <property type="match status" value="1"/>
</dbReference>
<organism evidence="8 9">
    <name type="scientific">Chitinivibrio alkaliphilus ACht1</name>
    <dbReference type="NCBI Taxonomy" id="1313304"/>
    <lineage>
        <taxon>Bacteria</taxon>
        <taxon>Pseudomonadati</taxon>
        <taxon>Fibrobacterota</taxon>
        <taxon>Chitinivibrionia</taxon>
        <taxon>Chitinivibrionales</taxon>
        <taxon>Chitinivibrionaceae</taxon>
        <taxon>Chitinivibrio</taxon>
    </lineage>
</organism>
<feature type="transmembrane region" description="Helical" evidence="7">
    <location>
        <begin position="12"/>
        <end position="35"/>
    </location>
</feature>
<gene>
    <name evidence="8" type="ORF">CALK_1404</name>
</gene>
<accession>U7DBD9</accession>
<keyword evidence="4 7" id="KW-0812">Transmembrane</keyword>
<feature type="transmembrane region" description="Helical" evidence="7">
    <location>
        <begin position="84"/>
        <end position="105"/>
    </location>
</feature>
<comment type="caution">
    <text evidence="8">The sequence shown here is derived from an EMBL/GenBank/DDBJ whole genome shotgun (WGS) entry which is preliminary data.</text>
</comment>
<feature type="transmembrane region" description="Helical" evidence="7">
    <location>
        <begin position="117"/>
        <end position="136"/>
    </location>
</feature>
<keyword evidence="5 7" id="KW-1133">Transmembrane helix</keyword>
<evidence type="ECO:0000256" key="3">
    <source>
        <dbReference type="ARBA" id="ARBA00022475"/>
    </source>
</evidence>
<dbReference type="Pfam" id="PF02417">
    <property type="entry name" value="Chromate_transp"/>
    <property type="match status" value="1"/>
</dbReference>
<dbReference type="Proteomes" id="UP000017148">
    <property type="component" value="Unassembled WGS sequence"/>
</dbReference>
<dbReference type="EMBL" id="ASJR01000010">
    <property type="protein sequence ID" value="ERP31740.1"/>
    <property type="molecule type" value="Genomic_DNA"/>
</dbReference>
<name>U7DBD9_9BACT</name>
<dbReference type="InterPro" id="IPR003370">
    <property type="entry name" value="Chromate_transpt"/>
</dbReference>
<evidence type="ECO:0000256" key="4">
    <source>
        <dbReference type="ARBA" id="ARBA00022692"/>
    </source>
</evidence>
<keyword evidence="3" id="KW-1003">Cell membrane</keyword>
<dbReference type="GO" id="GO:0015109">
    <property type="term" value="F:chromate transmembrane transporter activity"/>
    <property type="evidence" value="ECO:0007669"/>
    <property type="project" value="InterPro"/>
</dbReference>
<dbReference type="InterPro" id="IPR052518">
    <property type="entry name" value="CHR_Transporter"/>
</dbReference>
<comment type="subcellular location">
    <subcellularLocation>
        <location evidence="1">Cell membrane</location>
        <topology evidence="1">Multi-pass membrane protein</topology>
    </subcellularLocation>
</comment>
<reference evidence="8 9" key="1">
    <citation type="journal article" date="2013" name="Environ. Microbiol.">
        <title>Genome analysis of Chitinivibrio alkaliphilus gen. nov., sp. nov., a novel extremely haloalkaliphilic anaerobic chitinolytic bacterium from the candidate phylum Termite Group 3.</title>
        <authorList>
            <person name="Sorokin D.Y."/>
            <person name="Gumerov V.M."/>
            <person name="Rakitin A.L."/>
            <person name="Beletsky A.V."/>
            <person name="Damste J.S."/>
            <person name="Muyzer G."/>
            <person name="Mardanov A.V."/>
            <person name="Ravin N.V."/>
        </authorList>
    </citation>
    <scope>NUCLEOTIDE SEQUENCE [LARGE SCALE GENOMIC DNA]</scope>
    <source>
        <strain evidence="8 9">ACht1</strain>
    </source>
</reference>
<evidence type="ECO:0000256" key="2">
    <source>
        <dbReference type="ARBA" id="ARBA00005262"/>
    </source>
</evidence>
<feature type="transmembrane region" description="Helical" evidence="7">
    <location>
        <begin position="148"/>
        <end position="177"/>
    </location>
</feature>
<evidence type="ECO:0000313" key="8">
    <source>
        <dbReference type="EMBL" id="ERP31740.1"/>
    </source>
</evidence>
<sequence>MQQRVGQPRHTTLFCIFLRLGAFSFGGGIAMAEVLKFELVHRRKWMSEDAFYDDFTLATLVPGAIIVNMACIQGWRYGRFFGALSAVVGTVLPPFAIILVVAIYAVSFFEYPLIQGFLQGGALAVGALLVYTISIFAHRKIRSWRGGLLFAGATLVLMGTAIHPLVVLFTLAGLFLVPLGRTGVHGDSP</sequence>
<proteinExistence type="inferred from homology"/>
<keyword evidence="9" id="KW-1185">Reference proteome</keyword>
<evidence type="ECO:0000313" key="9">
    <source>
        <dbReference type="Proteomes" id="UP000017148"/>
    </source>
</evidence>
<dbReference type="STRING" id="1313304.CALK_1404"/>
<dbReference type="PANTHER" id="PTHR43663:SF1">
    <property type="entry name" value="CHROMATE TRANSPORTER"/>
    <property type="match status" value="1"/>
</dbReference>
<comment type="similarity">
    <text evidence="2">Belongs to the chromate ion transporter (CHR) (TC 2.A.51) family.</text>
</comment>
<protein>
    <submittedName>
        <fullName evidence="8">Chromate transporter</fullName>
    </submittedName>
</protein>
<evidence type="ECO:0000256" key="1">
    <source>
        <dbReference type="ARBA" id="ARBA00004651"/>
    </source>
</evidence>
<dbReference type="RefSeq" id="WP_022636863.1">
    <property type="nucleotide sequence ID" value="NZ_ASJR01000010.1"/>
</dbReference>
<evidence type="ECO:0000256" key="6">
    <source>
        <dbReference type="ARBA" id="ARBA00023136"/>
    </source>
</evidence>
<dbReference type="eggNOG" id="COG2059">
    <property type="taxonomic scope" value="Bacteria"/>
</dbReference>
<dbReference type="GO" id="GO:0005886">
    <property type="term" value="C:plasma membrane"/>
    <property type="evidence" value="ECO:0007669"/>
    <property type="project" value="UniProtKB-SubCell"/>
</dbReference>
<dbReference type="AlphaFoldDB" id="U7DBD9"/>